<sequence>MDDAIEFYRGWPETPLPTPARIDLSGHIPTRAHQYCEPFLVANSMGYLLYPPIDFNLYWDGTQTLIQFEGSSEWIIVDKIFLPNSMNHWQDSIEAELVDTLPVFLESFPERGVLQLWSGYFASTAPGSSLWIRGPVNQTLSNAYTIIEGIVETDWWAGPLFTNIEISKTDVPIAFRKDKPFLQVFEIPRRSHQRDARPTLSVSDLGPSTPSAFLERMKETAARRNTQRPGSYRKCAKQMRKNDGQP</sequence>
<proteinExistence type="predicted"/>
<protein>
    <submittedName>
        <fullName evidence="2">Uncharacterized protein</fullName>
    </submittedName>
</protein>
<dbReference type="InterPro" id="IPR045709">
    <property type="entry name" value="DUF6065"/>
</dbReference>
<accession>I6R7K1</accession>
<evidence type="ECO:0000256" key="1">
    <source>
        <dbReference type="SAM" id="MobiDB-lite"/>
    </source>
</evidence>
<evidence type="ECO:0000313" key="2">
    <source>
        <dbReference type="EMBL" id="AFM38985.1"/>
    </source>
</evidence>
<reference evidence="2" key="1">
    <citation type="journal article" date="2012" name="Antimicrob. Agents Chemother.">
        <title>Different biosynthetic pathways to fosfomycin in Pseudomonas syringae and Streptomyces species.</title>
        <authorList>
            <person name="Kim S.Y."/>
            <person name="Ju K.S."/>
            <person name="Metcalf W.W."/>
            <person name="Evans B.S."/>
            <person name="Kuzuyama T."/>
            <person name="van der Donk W.A."/>
        </authorList>
    </citation>
    <scope>NUCLEOTIDE SEQUENCE</scope>
    <source>
        <strain evidence="2">PB-5123</strain>
    </source>
</reference>
<dbReference type="AlphaFoldDB" id="I6R7K1"/>
<name>I6R7K1_PSESX</name>
<feature type="region of interest" description="Disordered" evidence="1">
    <location>
        <begin position="220"/>
        <end position="246"/>
    </location>
</feature>
<organism evidence="2">
    <name type="scientific">Pseudomonas syringae</name>
    <dbReference type="NCBI Taxonomy" id="317"/>
    <lineage>
        <taxon>Bacteria</taxon>
        <taxon>Pseudomonadati</taxon>
        <taxon>Pseudomonadota</taxon>
        <taxon>Gammaproteobacteria</taxon>
        <taxon>Pseudomonadales</taxon>
        <taxon>Pseudomonadaceae</taxon>
        <taxon>Pseudomonas</taxon>
    </lineage>
</organism>
<dbReference type="EMBL" id="JX102649">
    <property type="protein sequence ID" value="AFM38985.1"/>
    <property type="molecule type" value="Genomic_DNA"/>
</dbReference>
<dbReference type="Pfam" id="PF19541">
    <property type="entry name" value="DUF6065"/>
    <property type="match status" value="1"/>
</dbReference>